<evidence type="ECO:0000256" key="3">
    <source>
        <dbReference type="ARBA" id="ARBA00023082"/>
    </source>
</evidence>
<dbReference type="SUPFAM" id="SSF88659">
    <property type="entry name" value="Sigma3 and sigma4 domains of RNA polymerase sigma factors"/>
    <property type="match status" value="1"/>
</dbReference>
<keyword evidence="9" id="KW-1185">Reference proteome</keyword>
<dbReference type="Pfam" id="PF04545">
    <property type="entry name" value="Sigma70_r4"/>
    <property type="match status" value="1"/>
</dbReference>
<dbReference type="GO" id="GO:0006352">
    <property type="term" value="P:DNA-templated transcription initiation"/>
    <property type="evidence" value="ECO:0007669"/>
    <property type="project" value="InterPro"/>
</dbReference>
<feature type="domain" description="RNA polymerase sigma-70 region 2" evidence="6">
    <location>
        <begin position="32"/>
        <end position="101"/>
    </location>
</feature>
<evidence type="ECO:0000259" key="7">
    <source>
        <dbReference type="Pfam" id="PF04545"/>
    </source>
</evidence>
<dbReference type="InterPro" id="IPR013324">
    <property type="entry name" value="RNA_pol_sigma_r3/r4-like"/>
</dbReference>
<gene>
    <name evidence="8" type="ORF">BN873_470052</name>
</gene>
<dbReference type="STRING" id="1400863.BN873_470052"/>
<reference evidence="8" key="2">
    <citation type="submission" date="2014-03" db="EMBL/GenBank/DDBJ databases">
        <title>Candidatus Competibacter-lineage genomes retrieved from metagenomes reveal functional metabolic diversity.</title>
        <authorList>
            <person name="McIlroy S.J."/>
            <person name="Albertsen M."/>
            <person name="Andresen E.K."/>
            <person name="Saunders A.M."/>
            <person name="Kristiansen R."/>
            <person name="Stokholm-Bjerregaard M."/>
            <person name="Nielsen K.L."/>
            <person name="Nielsen P.H."/>
        </authorList>
    </citation>
    <scope>NUCLEOTIDE SEQUENCE</scope>
    <source>
        <strain evidence="8">Run_A_D11</strain>
    </source>
</reference>
<protein>
    <submittedName>
        <fullName evidence="8">Sigma-70, region 4 type 2</fullName>
    </submittedName>
</protein>
<feature type="domain" description="RNA polymerase sigma-70 region 4" evidence="7">
    <location>
        <begin position="134"/>
        <end position="181"/>
    </location>
</feature>
<dbReference type="PANTHER" id="PTHR43133">
    <property type="entry name" value="RNA POLYMERASE ECF-TYPE SIGMA FACTO"/>
    <property type="match status" value="1"/>
</dbReference>
<evidence type="ECO:0000256" key="1">
    <source>
        <dbReference type="ARBA" id="ARBA00010641"/>
    </source>
</evidence>
<dbReference type="InterPro" id="IPR036388">
    <property type="entry name" value="WH-like_DNA-bd_sf"/>
</dbReference>
<dbReference type="GO" id="GO:0003677">
    <property type="term" value="F:DNA binding"/>
    <property type="evidence" value="ECO:0007669"/>
    <property type="project" value="UniProtKB-KW"/>
</dbReference>
<keyword evidence="5" id="KW-0804">Transcription</keyword>
<evidence type="ECO:0000259" key="6">
    <source>
        <dbReference type="Pfam" id="PF04542"/>
    </source>
</evidence>
<comment type="caution">
    <text evidence="8">The sequence shown here is derived from an EMBL/GenBank/DDBJ whole genome shotgun (WGS) entry which is preliminary data.</text>
</comment>
<keyword evidence="3" id="KW-0731">Sigma factor</keyword>
<evidence type="ECO:0000313" key="8">
    <source>
        <dbReference type="EMBL" id="CDI03310.1"/>
    </source>
</evidence>
<dbReference type="Pfam" id="PF04542">
    <property type="entry name" value="Sigma70_r2"/>
    <property type="match status" value="1"/>
</dbReference>
<dbReference type="InterPro" id="IPR007627">
    <property type="entry name" value="RNA_pol_sigma70_r2"/>
</dbReference>
<dbReference type="InterPro" id="IPR007630">
    <property type="entry name" value="RNA_pol_sigma70_r4"/>
</dbReference>
<accession>W6MB47</accession>
<evidence type="ECO:0000256" key="5">
    <source>
        <dbReference type="ARBA" id="ARBA00023163"/>
    </source>
</evidence>
<dbReference type="OrthoDB" id="8535698at2"/>
<dbReference type="Gene3D" id="1.10.1740.10">
    <property type="match status" value="1"/>
</dbReference>
<dbReference type="InterPro" id="IPR039425">
    <property type="entry name" value="RNA_pol_sigma-70-like"/>
</dbReference>
<evidence type="ECO:0000256" key="4">
    <source>
        <dbReference type="ARBA" id="ARBA00023125"/>
    </source>
</evidence>
<dbReference type="PANTHER" id="PTHR43133:SF58">
    <property type="entry name" value="ECF RNA POLYMERASE SIGMA FACTOR SIGD"/>
    <property type="match status" value="1"/>
</dbReference>
<evidence type="ECO:0000256" key="2">
    <source>
        <dbReference type="ARBA" id="ARBA00023015"/>
    </source>
</evidence>
<evidence type="ECO:0000313" key="9">
    <source>
        <dbReference type="Proteomes" id="UP000035760"/>
    </source>
</evidence>
<dbReference type="SUPFAM" id="SSF88946">
    <property type="entry name" value="Sigma2 domain of RNA polymerase sigma factors"/>
    <property type="match status" value="1"/>
</dbReference>
<dbReference type="RefSeq" id="WP_048673943.1">
    <property type="nucleotide sequence ID" value="NZ_CBTJ020000055.1"/>
</dbReference>
<dbReference type="NCBIfam" id="TIGR02937">
    <property type="entry name" value="sigma70-ECF"/>
    <property type="match status" value="1"/>
</dbReference>
<organism evidence="8 9">
    <name type="scientific">Candidatus Competibacter denitrificans Run_A_D11</name>
    <dbReference type="NCBI Taxonomy" id="1400863"/>
    <lineage>
        <taxon>Bacteria</taxon>
        <taxon>Pseudomonadati</taxon>
        <taxon>Pseudomonadota</taxon>
        <taxon>Gammaproteobacteria</taxon>
        <taxon>Candidatus Competibacteraceae</taxon>
        <taxon>Candidatus Competibacter</taxon>
    </lineage>
</organism>
<dbReference type="Gene3D" id="1.10.10.10">
    <property type="entry name" value="Winged helix-like DNA-binding domain superfamily/Winged helix DNA-binding domain"/>
    <property type="match status" value="1"/>
</dbReference>
<name>W6MB47_9GAMM</name>
<reference evidence="8" key="1">
    <citation type="submission" date="2013-07" db="EMBL/GenBank/DDBJ databases">
        <authorList>
            <person name="McIlroy S."/>
        </authorList>
    </citation>
    <scope>NUCLEOTIDE SEQUENCE [LARGE SCALE GENOMIC DNA]</scope>
    <source>
        <strain evidence="8">Run_A_D11</strain>
    </source>
</reference>
<keyword evidence="2" id="KW-0805">Transcription regulation</keyword>
<dbReference type="Proteomes" id="UP000035760">
    <property type="component" value="Unassembled WGS sequence"/>
</dbReference>
<keyword evidence="4" id="KW-0238">DNA-binding</keyword>
<comment type="similarity">
    <text evidence="1">Belongs to the sigma-70 factor family. ECF subfamily.</text>
</comment>
<dbReference type="InterPro" id="IPR013325">
    <property type="entry name" value="RNA_pol_sigma_r2"/>
</dbReference>
<sequence>MLSERESDELDQLLKRLVTETRHGQAASYKKLLETLAPMVRRSAASLLVRCGQTAMTEDVTQEVLIAIHLKLHTYDAGLSFIAWLRAVTRHKVIDALRRNKMPVSSMEEAGFAEPADPENFEEIQSVRHDLQKLLAQLKPPAGEIIHALKVEGVTVQELATRYKMTESNIKIIVHRGLQKLSAMIAYSKAT</sequence>
<dbReference type="InterPro" id="IPR014284">
    <property type="entry name" value="RNA_pol_sigma-70_dom"/>
</dbReference>
<proteinExistence type="inferred from homology"/>
<dbReference type="AlphaFoldDB" id="W6MB47"/>
<dbReference type="GO" id="GO:0016987">
    <property type="term" value="F:sigma factor activity"/>
    <property type="evidence" value="ECO:0007669"/>
    <property type="project" value="UniProtKB-KW"/>
</dbReference>
<dbReference type="EMBL" id="CBTJ020000055">
    <property type="protein sequence ID" value="CDI03310.1"/>
    <property type="molecule type" value="Genomic_DNA"/>
</dbReference>